<sequence>MITNNLIKTFANYWQKFNWEIIGPKILDSIIQIIIYSIIFWIINRLAVFLLDRSFDTYLRSRRINKKRADTLHTLTRNTVRYFIVFFYLYTILSALGFPIGTLVASAGIVTVVVGLGAQSIIRDIISGFLILLEQQMEVGDSVIINGNISGRVVAFGLRITTIKDTDGGLNYITNSSITTINNQSRANMRVQIDIPIKNVQQSPLAIKAIKNVNETILNKNNSIISQPQIQAPVVLENNNTFGITIILFVKNGQQSKIKAQLTSSYLKAIEQEELKKRSAEQKNEIKTNK</sequence>
<proteinExistence type="inferred from homology"/>
<dbReference type="Pfam" id="PF21088">
    <property type="entry name" value="MS_channel_1st"/>
    <property type="match status" value="1"/>
</dbReference>
<dbReference type="InterPro" id="IPR023408">
    <property type="entry name" value="MscS_beta-dom_sf"/>
</dbReference>
<dbReference type="SUPFAM" id="SSF82861">
    <property type="entry name" value="Mechanosensitive channel protein MscS (YggB), transmembrane region"/>
    <property type="match status" value="1"/>
</dbReference>
<dbReference type="RefSeq" id="WP_002821626.1">
    <property type="nucleotide sequence ID" value="NZ_CP027431.1"/>
</dbReference>
<evidence type="ECO:0000313" key="8">
    <source>
        <dbReference type="Proteomes" id="UP000181728"/>
    </source>
</evidence>
<dbReference type="GO" id="GO:0005886">
    <property type="term" value="C:plasma membrane"/>
    <property type="evidence" value="ECO:0007669"/>
    <property type="project" value="UniProtKB-SubCell"/>
</dbReference>
<evidence type="ECO:0000256" key="4">
    <source>
        <dbReference type="ARBA" id="ARBA00022692"/>
    </source>
</evidence>
<dbReference type="InterPro" id="IPR006685">
    <property type="entry name" value="MscS_channel_2nd"/>
</dbReference>
<reference evidence="7 8" key="1">
    <citation type="journal article" date="2016" name="BMC Genomics">
        <title>Consensus pan-genome assembly of the specialised wine bacterium Oenococcus oeni.</title>
        <authorList>
            <person name="Sternes P.R."/>
            <person name="Borneman A.R."/>
        </authorList>
    </citation>
    <scope>NUCLEOTIDE SEQUENCE [LARGE SCALE GENOMIC DNA]</scope>
    <source>
        <strain evidence="7 8">AWRIB661</strain>
    </source>
</reference>
<dbReference type="InterPro" id="IPR049142">
    <property type="entry name" value="MS_channel_1st"/>
</dbReference>
<evidence type="ECO:0000256" key="6">
    <source>
        <dbReference type="ARBA" id="ARBA00023136"/>
    </source>
</evidence>
<dbReference type="InterPro" id="IPR045276">
    <property type="entry name" value="YbiO_bact"/>
</dbReference>
<evidence type="ECO:0000256" key="3">
    <source>
        <dbReference type="ARBA" id="ARBA00022475"/>
    </source>
</evidence>
<dbReference type="InterPro" id="IPR010920">
    <property type="entry name" value="LSM_dom_sf"/>
</dbReference>
<keyword evidence="3" id="KW-1003">Cell membrane</keyword>
<organism evidence="7 8">
    <name type="scientific">Oenococcus oeni</name>
    <name type="common">Leuconostoc oenos</name>
    <dbReference type="NCBI Taxonomy" id="1247"/>
    <lineage>
        <taxon>Bacteria</taxon>
        <taxon>Bacillati</taxon>
        <taxon>Bacillota</taxon>
        <taxon>Bacilli</taxon>
        <taxon>Lactobacillales</taxon>
        <taxon>Lactobacillaceae</taxon>
        <taxon>Oenococcus</taxon>
    </lineage>
</organism>
<gene>
    <name evidence="7" type="ORF">ATX59_08385</name>
</gene>
<dbReference type="EMBL" id="MLOK01000054">
    <property type="protein sequence ID" value="OIM20581.1"/>
    <property type="molecule type" value="Genomic_DNA"/>
</dbReference>
<dbReference type="SUPFAM" id="SSF50182">
    <property type="entry name" value="Sm-like ribonucleoproteins"/>
    <property type="match status" value="1"/>
</dbReference>
<dbReference type="Proteomes" id="UP000181728">
    <property type="component" value="Unassembled WGS sequence"/>
</dbReference>
<comment type="similarity">
    <text evidence="2">Belongs to the MscS (TC 1.A.23) family.</text>
</comment>
<keyword evidence="6" id="KW-0472">Membrane</keyword>
<dbReference type="PANTHER" id="PTHR30460">
    <property type="entry name" value="MODERATE CONDUCTANCE MECHANOSENSITIVE CHANNEL YBIO"/>
    <property type="match status" value="1"/>
</dbReference>
<comment type="caution">
    <text evidence="7">The sequence shown here is derived from an EMBL/GenBank/DDBJ whole genome shotgun (WGS) entry which is preliminary data.</text>
</comment>
<protein>
    <submittedName>
        <fullName evidence="7">Mechanosensitive ion channel protein MscS</fullName>
    </submittedName>
</protein>
<dbReference type="Gene3D" id="2.30.30.60">
    <property type="match status" value="1"/>
</dbReference>
<evidence type="ECO:0000313" key="7">
    <source>
        <dbReference type="EMBL" id="OIM20581.1"/>
    </source>
</evidence>
<dbReference type="PANTHER" id="PTHR30460:SF0">
    <property type="entry name" value="MODERATE CONDUCTANCE MECHANOSENSITIVE CHANNEL YBIO"/>
    <property type="match status" value="1"/>
</dbReference>
<dbReference type="OMA" id="FTIRVWA"/>
<dbReference type="Pfam" id="PF00924">
    <property type="entry name" value="MS_channel_2nd"/>
    <property type="match status" value="1"/>
</dbReference>
<dbReference type="Gene3D" id="1.10.287.1260">
    <property type="match status" value="1"/>
</dbReference>
<evidence type="ECO:0000256" key="5">
    <source>
        <dbReference type="ARBA" id="ARBA00022989"/>
    </source>
</evidence>
<evidence type="ECO:0000256" key="1">
    <source>
        <dbReference type="ARBA" id="ARBA00004651"/>
    </source>
</evidence>
<keyword evidence="4" id="KW-0812">Transmembrane</keyword>
<dbReference type="InterPro" id="IPR011014">
    <property type="entry name" value="MscS_channel_TM-2"/>
</dbReference>
<keyword evidence="5" id="KW-1133">Transmembrane helix</keyword>
<accession>A0A650C5F5</accession>
<name>A0A650C5F5_OENOE</name>
<comment type="subcellular location">
    <subcellularLocation>
        <location evidence="1">Cell membrane</location>
        <topology evidence="1">Multi-pass membrane protein</topology>
    </subcellularLocation>
</comment>
<dbReference type="AlphaFoldDB" id="A0A650C5F5"/>
<evidence type="ECO:0000256" key="2">
    <source>
        <dbReference type="ARBA" id="ARBA00008017"/>
    </source>
</evidence>
<dbReference type="GO" id="GO:0008381">
    <property type="term" value="F:mechanosensitive monoatomic ion channel activity"/>
    <property type="evidence" value="ECO:0007669"/>
    <property type="project" value="InterPro"/>
</dbReference>